<dbReference type="GO" id="GO:0003724">
    <property type="term" value="F:RNA helicase activity"/>
    <property type="evidence" value="ECO:0007669"/>
    <property type="project" value="TreeGrafter"/>
</dbReference>
<dbReference type="PROSITE" id="PS51194">
    <property type="entry name" value="HELICASE_CTER"/>
    <property type="match status" value="1"/>
</dbReference>
<dbReference type="CDD" id="cd23022">
    <property type="entry name" value="zf-HIT_DDX59"/>
    <property type="match status" value="1"/>
</dbReference>
<dbReference type="InterPro" id="IPR011545">
    <property type="entry name" value="DEAD/DEAH_box_helicase_dom"/>
</dbReference>
<name>A0AAV0V588_9STRA</name>
<keyword evidence="10" id="KW-1185">Reference proteome</keyword>
<dbReference type="InterPro" id="IPR007529">
    <property type="entry name" value="Znf_HIT"/>
</dbReference>
<proteinExistence type="inferred from homology"/>
<feature type="domain" description="Helicase C-terminal" evidence="8">
    <location>
        <begin position="368"/>
        <end position="521"/>
    </location>
</feature>
<accession>A0AAV0V588</accession>
<dbReference type="GO" id="GO:0003676">
    <property type="term" value="F:nucleic acid binding"/>
    <property type="evidence" value="ECO:0007669"/>
    <property type="project" value="InterPro"/>
</dbReference>
<evidence type="ECO:0000259" key="7">
    <source>
        <dbReference type="PROSITE" id="PS51192"/>
    </source>
</evidence>
<dbReference type="GO" id="GO:0016787">
    <property type="term" value="F:hydrolase activity"/>
    <property type="evidence" value="ECO:0007669"/>
    <property type="project" value="UniProtKB-KW"/>
</dbReference>
<evidence type="ECO:0000313" key="9">
    <source>
        <dbReference type="EMBL" id="CAI5744296.1"/>
    </source>
</evidence>
<dbReference type="Gene3D" id="3.40.50.300">
    <property type="entry name" value="P-loop containing nucleotide triphosphate hydrolases"/>
    <property type="match status" value="2"/>
</dbReference>
<dbReference type="AlphaFoldDB" id="A0AAV0V588"/>
<evidence type="ECO:0000256" key="3">
    <source>
        <dbReference type="ARBA" id="ARBA00022801"/>
    </source>
</evidence>
<feature type="domain" description="Helicase ATP-binding" evidence="7">
    <location>
        <begin position="146"/>
        <end position="330"/>
    </location>
</feature>
<comment type="caution">
    <text evidence="9">The sequence shown here is derived from an EMBL/GenBank/DDBJ whole genome shotgun (WGS) entry which is preliminary data.</text>
</comment>
<dbReference type="GO" id="GO:0005829">
    <property type="term" value="C:cytosol"/>
    <property type="evidence" value="ECO:0007669"/>
    <property type="project" value="TreeGrafter"/>
</dbReference>
<dbReference type="InterPro" id="IPR044742">
    <property type="entry name" value="DEAD/DEAH_RhlB"/>
</dbReference>
<dbReference type="Proteomes" id="UP001162029">
    <property type="component" value="Unassembled WGS sequence"/>
</dbReference>
<dbReference type="EMBL" id="CANTFM010002056">
    <property type="protein sequence ID" value="CAI5744296.1"/>
    <property type="molecule type" value="Genomic_DNA"/>
</dbReference>
<protein>
    <recommendedName>
        <fullName evidence="11">RNA helicase</fullName>
    </recommendedName>
</protein>
<feature type="region of interest" description="Disordered" evidence="6">
    <location>
        <begin position="1"/>
        <end position="25"/>
    </location>
</feature>
<gene>
    <name evidence="9" type="ORF">PDE001_LOCUS9450</name>
</gene>
<evidence type="ECO:0000313" key="10">
    <source>
        <dbReference type="Proteomes" id="UP001162029"/>
    </source>
</evidence>
<dbReference type="SMART" id="SM00490">
    <property type="entry name" value="HELICc"/>
    <property type="match status" value="1"/>
</dbReference>
<feature type="region of interest" description="Disordered" evidence="6">
    <location>
        <begin position="544"/>
        <end position="572"/>
    </location>
</feature>
<dbReference type="PANTHER" id="PTHR47959">
    <property type="entry name" value="ATP-DEPENDENT RNA HELICASE RHLE-RELATED"/>
    <property type="match status" value="1"/>
</dbReference>
<dbReference type="PROSITE" id="PS51192">
    <property type="entry name" value="HELICASE_ATP_BIND_1"/>
    <property type="match status" value="1"/>
</dbReference>
<dbReference type="Gene3D" id="3.30.60.220">
    <property type="match status" value="1"/>
</dbReference>
<evidence type="ECO:0008006" key="11">
    <source>
        <dbReference type="Google" id="ProtNLM"/>
    </source>
</evidence>
<evidence type="ECO:0000256" key="2">
    <source>
        <dbReference type="ARBA" id="ARBA00022741"/>
    </source>
</evidence>
<dbReference type="Pfam" id="PF04438">
    <property type="entry name" value="zf-HIT"/>
    <property type="match status" value="1"/>
</dbReference>
<sequence length="572" mass="63763">MPDARISMDTAPLVKHSIGQREPQPDEPTCVICGRFGEYVCDATDENVCSLECRNVCLSRLNFATQEPHKQMQGQLKWSDELRRTLGIKISIGSAAETIDTGKHLWPIPLLDFMQQQDAIGLPKELAINLIANKFKRPTPVQMQVIPCVLHGHHVLVSAPTGTGKTASYLIPAIAQVLLAREKKEEIVALVLAPVRELAIQIETVAKLLMRGILDMKTALLVGGFPVPTQRYRLQSGIQLIVATPGRFFDIFTNYSGGDAILSTIQTCVIDEVDIMLDVGFRAQITQIVALFVAFTGKHHNGVQLLFFSATVSDEVEALVRQILKIQSKQVYIRVDVQSGCKTNSETPSMALNTNIKQQLRWMVDNEKKNELFKFLKGRGEESTLVFVGSKLGATLLAEAITKRCGIDAAAIHADKAQQERLRLLEAFGNLEIPVLVSTSVLSRGMDLLNVENVVVYDFPKKITEYVHLIGRTGRGGDLAGNALTLVNLEDRSLFRELVPLLRQAKVPAPREVYQSIQPEDTKKRARSNEAVIDESKRAFRIRQQMSDNTNKIASQWKEWDKQGRKRQKITP</sequence>
<comment type="similarity">
    <text evidence="1">Belongs to the DEAD box helicase family. DDX59 subfamily.</text>
</comment>
<evidence type="ECO:0000256" key="6">
    <source>
        <dbReference type="SAM" id="MobiDB-lite"/>
    </source>
</evidence>
<dbReference type="SUPFAM" id="SSF52540">
    <property type="entry name" value="P-loop containing nucleoside triphosphate hydrolases"/>
    <property type="match status" value="1"/>
</dbReference>
<dbReference type="InterPro" id="IPR027417">
    <property type="entry name" value="P-loop_NTPase"/>
</dbReference>
<evidence type="ECO:0000256" key="4">
    <source>
        <dbReference type="ARBA" id="ARBA00022806"/>
    </source>
</evidence>
<dbReference type="PANTHER" id="PTHR47959:SF1">
    <property type="entry name" value="ATP-DEPENDENT RNA HELICASE DBPA"/>
    <property type="match status" value="1"/>
</dbReference>
<evidence type="ECO:0000259" key="8">
    <source>
        <dbReference type="PROSITE" id="PS51194"/>
    </source>
</evidence>
<feature type="compositionally biased region" description="Polar residues" evidence="6">
    <location>
        <begin position="544"/>
        <end position="554"/>
    </location>
</feature>
<organism evidence="9 10">
    <name type="scientific">Peronospora destructor</name>
    <dbReference type="NCBI Taxonomy" id="86335"/>
    <lineage>
        <taxon>Eukaryota</taxon>
        <taxon>Sar</taxon>
        <taxon>Stramenopiles</taxon>
        <taxon>Oomycota</taxon>
        <taxon>Peronosporomycetes</taxon>
        <taxon>Peronosporales</taxon>
        <taxon>Peronosporaceae</taxon>
        <taxon>Peronospora</taxon>
    </lineage>
</organism>
<evidence type="ECO:0000256" key="5">
    <source>
        <dbReference type="ARBA" id="ARBA00022840"/>
    </source>
</evidence>
<keyword evidence="3" id="KW-0378">Hydrolase</keyword>
<dbReference type="CDD" id="cd18787">
    <property type="entry name" value="SF2_C_DEAD"/>
    <property type="match status" value="1"/>
</dbReference>
<keyword evidence="4" id="KW-0347">Helicase</keyword>
<dbReference type="Pfam" id="PF00270">
    <property type="entry name" value="DEAD"/>
    <property type="match status" value="1"/>
</dbReference>
<dbReference type="CDD" id="cd00268">
    <property type="entry name" value="DEADc"/>
    <property type="match status" value="1"/>
</dbReference>
<dbReference type="InterPro" id="IPR014001">
    <property type="entry name" value="Helicase_ATP-bd"/>
</dbReference>
<dbReference type="InterPro" id="IPR001650">
    <property type="entry name" value="Helicase_C-like"/>
</dbReference>
<dbReference type="Pfam" id="PF00271">
    <property type="entry name" value="Helicase_C"/>
    <property type="match status" value="1"/>
</dbReference>
<dbReference type="InterPro" id="IPR050079">
    <property type="entry name" value="DEAD_box_RNA_helicase"/>
</dbReference>
<reference evidence="9" key="1">
    <citation type="submission" date="2022-12" db="EMBL/GenBank/DDBJ databases">
        <authorList>
            <person name="Webb A."/>
        </authorList>
    </citation>
    <scope>NUCLEOTIDE SEQUENCE</scope>
    <source>
        <strain evidence="9">Pd1</strain>
    </source>
</reference>
<evidence type="ECO:0000256" key="1">
    <source>
        <dbReference type="ARBA" id="ARBA00009718"/>
    </source>
</evidence>
<dbReference type="GO" id="GO:0005524">
    <property type="term" value="F:ATP binding"/>
    <property type="evidence" value="ECO:0007669"/>
    <property type="project" value="UniProtKB-KW"/>
</dbReference>
<keyword evidence="5" id="KW-0067">ATP-binding</keyword>
<dbReference type="SMART" id="SM00487">
    <property type="entry name" value="DEXDc"/>
    <property type="match status" value="1"/>
</dbReference>
<keyword evidence="2" id="KW-0547">Nucleotide-binding</keyword>